<feature type="domain" description="Glycosyl hydrolase family 98 putative carbohydrate-binding module" evidence="2">
    <location>
        <begin position="212"/>
        <end position="289"/>
    </location>
</feature>
<dbReference type="SUPFAM" id="SSF55383">
    <property type="entry name" value="Copper amine oxidase, domain N"/>
    <property type="match status" value="1"/>
</dbReference>
<dbReference type="KEGG" id="fwa:DCMF_03625"/>
<evidence type="ECO:0000259" key="2">
    <source>
        <dbReference type="Pfam" id="PF08305"/>
    </source>
</evidence>
<dbReference type="InterPro" id="IPR038637">
    <property type="entry name" value="NPCBM_sf"/>
</dbReference>
<feature type="domain" description="Copper amine oxidase-like N-terminal" evidence="1">
    <location>
        <begin position="133"/>
        <end position="177"/>
    </location>
</feature>
<keyword evidence="4" id="KW-1185">Reference proteome</keyword>
<dbReference type="Pfam" id="PF08305">
    <property type="entry name" value="NPCBM"/>
    <property type="match status" value="1"/>
</dbReference>
<dbReference type="InterPro" id="IPR012854">
    <property type="entry name" value="Cu_amine_oxidase-like_N"/>
</dbReference>
<dbReference type="Pfam" id="PF07833">
    <property type="entry name" value="Cu_amine_oxidN1"/>
    <property type="match status" value="2"/>
</dbReference>
<dbReference type="InterPro" id="IPR013222">
    <property type="entry name" value="Glyco_hyd_98_carb-bd"/>
</dbReference>
<dbReference type="OrthoDB" id="2082094at2"/>
<dbReference type="InterPro" id="IPR008979">
    <property type="entry name" value="Galactose-bd-like_sf"/>
</dbReference>
<accession>A0A3G1KND2</accession>
<protein>
    <recommendedName>
        <fullName evidence="5">Copper amine oxidase N-terminal domain-containing protein</fullName>
    </recommendedName>
</protein>
<gene>
    <name evidence="3" type="ORF">DCMF_03625</name>
</gene>
<evidence type="ECO:0008006" key="5">
    <source>
        <dbReference type="Google" id="ProtNLM"/>
    </source>
</evidence>
<dbReference type="Gene3D" id="3.30.457.10">
    <property type="entry name" value="Copper amine oxidase-like, N-terminal domain"/>
    <property type="match status" value="1"/>
</dbReference>
<dbReference type="RefSeq" id="WP_148133174.1">
    <property type="nucleotide sequence ID" value="NZ_CP017634.1"/>
</dbReference>
<dbReference type="InterPro" id="IPR036582">
    <property type="entry name" value="Mao_N_sf"/>
</dbReference>
<evidence type="ECO:0000313" key="3">
    <source>
        <dbReference type="EMBL" id="ATW24001.1"/>
    </source>
</evidence>
<evidence type="ECO:0000313" key="4">
    <source>
        <dbReference type="Proteomes" id="UP000323521"/>
    </source>
</evidence>
<reference evidence="3 4" key="1">
    <citation type="submission" date="2016-10" db="EMBL/GenBank/DDBJ databases">
        <title>Complete Genome Sequence of Peptococcaceae strain DCMF.</title>
        <authorList>
            <person name="Edwards R.J."/>
            <person name="Holland S.I."/>
            <person name="Deshpande N.P."/>
            <person name="Wong Y.K."/>
            <person name="Ertan H."/>
            <person name="Manefield M."/>
            <person name="Russell T.L."/>
            <person name="Lee M.J."/>
        </authorList>
    </citation>
    <scope>NUCLEOTIDE SEQUENCE [LARGE SCALE GENOMIC DNA]</scope>
    <source>
        <strain evidence="3 4">DCMF</strain>
    </source>
</reference>
<dbReference type="EMBL" id="CP017634">
    <property type="protein sequence ID" value="ATW24001.1"/>
    <property type="molecule type" value="Genomic_DNA"/>
</dbReference>
<organism evidence="3 4">
    <name type="scientific">Formimonas warabiya</name>
    <dbReference type="NCBI Taxonomy" id="1761012"/>
    <lineage>
        <taxon>Bacteria</taxon>
        <taxon>Bacillati</taxon>
        <taxon>Bacillota</taxon>
        <taxon>Clostridia</taxon>
        <taxon>Eubacteriales</taxon>
        <taxon>Peptococcaceae</taxon>
        <taxon>Candidatus Formimonas</taxon>
    </lineage>
</organism>
<evidence type="ECO:0000259" key="1">
    <source>
        <dbReference type="Pfam" id="PF07833"/>
    </source>
</evidence>
<feature type="domain" description="Copper amine oxidase-like N-terminal" evidence="1">
    <location>
        <begin position="33"/>
        <end position="90"/>
    </location>
</feature>
<name>A0A3G1KND2_FORW1</name>
<dbReference type="AlphaFoldDB" id="A0A3G1KND2"/>
<dbReference type="Gene3D" id="2.60.120.1060">
    <property type="entry name" value="NPCBM/NEW2 domain"/>
    <property type="match status" value="1"/>
</dbReference>
<dbReference type="SUPFAM" id="SSF49785">
    <property type="entry name" value="Galactose-binding domain-like"/>
    <property type="match status" value="1"/>
</dbReference>
<dbReference type="Proteomes" id="UP000323521">
    <property type="component" value="Chromosome"/>
</dbReference>
<proteinExistence type="predicted"/>
<sequence>MRNKAGLLGLLLILILMVWHSISFAAEVFTTKSIPVTYRGIKIIVNGKQIPGEEPLVLDNKGIIMVPVRTVAEATGKQVVWDEKVNTIYIGNLSSQAQTPKSSAKTGTPQPKQGQIIPVTYRNIRIMAGGKIISGEEPFIMDRTGTVMVPVRTVSEALGKSVVWDPKKNTLTISAGGVASTSAGVAQDKTASFSRLEDMMVLRNVGPFFRQTDKPFMIAAGAHSHGLGVRLTGGHAEVVIRTNGKYKAIEGWLGVDDETKNSNGAFFFSIQTDNKEVPSFYEINGGAEKIKGNVPDFTLEEPKDLNGPIDEEADEEEDIHKVTYPVNTDLLEKTPVFVSGPILPASYPRYISPTVTDISGALTVTLTVTWVAGSEGDYPDLTAVLADFKFIKQ</sequence>